<protein>
    <submittedName>
        <fullName evidence="1">Uncharacterized protein</fullName>
    </submittedName>
</protein>
<proteinExistence type="predicted"/>
<name>A0A926IL30_9FIRM</name>
<sequence length="189" mass="22510">MKNKMILLIIFLFILGYLVGCDNYSMEEKEVIDIIKSFYSVQYEAYSSFTYCDVEPFLDMNKIQNKNKVIALKRLIIENKYLEDMKYCYIDKNIYPINFIIKKININGDFAQIDLELELEEERYYPEFISSGENLFVLKKINGDWKIVNHDYAGFINFEKSCKTLQPDENEEKIKRIIDNEYGESPFNI</sequence>
<dbReference type="Proteomes" id="UP000601171">
    <property type="component" value="Unassembled WGS sequence"/>
</dbReference>
<organism evidence="1 2">
    <name type="scientific">Paratissierella segnis</name>
    <dbReference type="NCBI Taxonomy" id="2763679"/>
    <lineage>
        <taxon>Bacteria</taxon>
        <taxon>Bacillati</taxon>
        <taxon>Bacillota</taxon>
        <taxon>Tissierellia</taxon>
        <taxon>Tissierellales</taxon>
        <taxon>Tissierellaceae</taxon>
        <taxon>Paratissierella</taxon>
    </lineage>
</organism>
<evidence type="ECO:0000313" key="2">
    <source>
        <dbReference type="Proteomes" id="UP000601171"/>
    </source>
</evidence>
<evidence type="ECO:0000313" key="1">
    <source>
        <dbReference type="EMBL" id="MBC8588268.1"/>
    </source>
</evidence>
<reference evidence="1" key="1">
    <citation type="submission" date="2020-08" db="EMBL/GenBank/DDBJ databases">
        <title>Genome public.</title>
        <authorList>
            <person name="Liu C."/>
            <person name="Sun Q."/>
        </authorList>
    </citation>
    <scope>NUCLEOTIDE SEQUENCE</scope>
    <source>
        <strain evidence="1">BX21</strain>
    </source>
</reference>
<gene>
    <name evidence="1" type="ORF">H8707_08440</name>
</gene>
<dbReference type="AlphaFoldDB" id="A0A926IL30"/>
<dbReference type="EMBL" id="JACRTG010000018">
    <property type="protein sequence ID" value="MBC8588268.1"/>
    <property type="molecule type" value="Genomic_DNA"/>
</dbReference>
<dbReference type="RefSeq" id="WP_262429717.1">
    <property type="nucleotide sequence ID" value="NZ_JACRTG010000018.1"/>
</dbReference>
<comment type="caution">
    <text evidence="1">The sequence shown here is derived from an EMBL/GenBank/DDBJ whole genome shotgun (WGS) entry which is preliminary data.</text>
</comment>
<keyword evidence="2" id="KW-1185">Reference proteome</keyword>
<accession>A0A926IL30</accession>